<evidence type="ECO:0000256" key="5">
    <source>
        <dbReference type="ARBA" id="ARBA00023163"/>
    </source>
</evidence>
<dbReference type="SUPFAM" id="SSF88946">
    <property type="entry name" value="Sigma2 domain of RNA polymerase sigma factors"/>
    <property type="match status" value="1"/>
</dbReference>
<comment type="caution">
    <text evidence="9">The sequence shown here is derived from an EMBL/GenBank/DDBJ whole genome shotgun (WGS) entry which is preliminary data.</text>
</comment>
<dbReference type="PANTHER" id="PTHR43133">
    <property type="entry name" value="RNA POLYMERASE ECF-TYPE SIGMA FACTO"/>
    <property type="match status" value="1"/>
</dbReference>
<keyword evidence="5 6" id="KW-0804">Transcription</keyword>
<gene>
    <name evidence="9" type="ORF">AV649_05550</name>
</gene>
<dbReference type="SUPFAM" id="SSF88659">
    <property type="entry name" value="Sigma3 and sigma4 domains of RNA polymerase sigma factors"/>
    <property type="match status" value="1"/>
</dbReference>
<organism evidence="9 10">
    <name type="scientific">Rossellomorea marisflavi</name>
    <dbReference type="NCBI Taxonomy" id="189381"/>
    <lineage>
        <taxon>Bacteria</taxon>
        <taxon>Bacillati</taxon>
        <taxon>Bacillota</taxon>
        <taxon>Bacilli</taxon>
        <taxon>Bacillales</taxon>
        <taxon>Bacillaceae</taxon>
        <taxon>Rossellomorea</taxon>
    </lineage>
</organism>
<dbReference type="GO" id="GO:0006352">
    <property type="term" value="P:DNA-templated transcription initiation"/>
    <property type="evidence" value="ECO:0007669"/>
    <property type="project" value="InterPro"/>
</dbReference>
<dbReference type="Proteomes" id="UP000076510">
    <property type="component" value="Unassembled WGS sequence"/>
</dbReference>
<dbReference type="Gene3D" id="1.10.10.10">
    <property type="entry name" value="Winged helix-like DNA-binding domain superfamily/Winged helix DNA-binding domain"/>
    <property type="match status" value="1"/>
</dbReference>
<accession>A0A165J8M2</accession>
<dbReference type="InterPro" id="IPR014284">
    <property type="entry name" value="RNA_pol_sigma-70_dom"/>
</dbReference>
<dbReference type="InterPro" id="IPR039425">
    <property type="entry name" value="RNA_pol_sigma-70-like"/>
</dbReference>
<evidence type="ECO:0000256" key="2">
    <source>
        <dbReference type="ARBA" id="ARBA00023015"/>
    </source>
</evidence>
<dbReference type="InterPro" id="IPR007627">
    <property type="entry name" value="RNA_pol_sigma70_r2"/>
</dbReference>
<dbReference type="CDD" id="cd06171">
    <property type="entry name" value="Sigma70_r4"/>
    <property type="match status" value="1"/>
</dbReference>
<dbReference type="GO" id="GO:0003677">
    <property type="term" value="F:DNA binding"/>
    <property type="evidence" value="ECO:0007669"/>
    <property type="project" value="UniProtKB-KW"/>
</dbReference>
<dbReference type="Gene3D" id="1.10.1740.10">
    <property type="match status" value="1"/>
</dbReference>
<dbReference type="PROSITE" id="PS01063">
    <property type="entry name" value="SIGMA70_ECF"/>
    <property type="match status" value="1"/>
</dbReference>
<keyword evidence="4 6" id="KW-0238">DNA-binding</keyword>
<reference evidence="10" key="1">
    <citation type="submission" date="2016-01" db="EMBL/GenBank/DDBJ databases">
        <title>Whole genome sequencing of Bhargavaea cecembensis T14.</title>
        <authorList>
            <person name="Hong K.W."/>
        </authorList>
    </citation>
    <scope>NUCLEOTIDE SEQUENCE [LARGE SCALE GENOMIC DNA]</scope>
    <source>
        <strain evidence="10">M19</strain>
    </source>
</reference>
<protein>
    <recommendedName>
        <fullName evidence="6">RNA polymerase sigma factor</fullName>
    </recommendedName>
</protein>
<dbReference type="GO" id="GO:0006950">
    <property type="term" value="P:response to stress"/>
    <property type="evidence" value="ECO:0007669"/>
    <property type="project" value="UniProtKB-ARBA"/>
</dbReference>
<evidence type="ECO:0000313" key="10">
    <source>
        <dbReference type="Proteomes" id="UP000076510"/>
    </source>
</evidence>
<dbReference type="RefSeq" id="WP_063191648.1">
    <property type="nucleotide sequence ID" value="NZ_LQQY01000034.1"/>
</dbReference>
<feature type="domain" description="RNA polymerase sigma factor 70 region 4 type 2" evidence="8">
    <location>
        <begin position="110"/>
        <end position="161"/>
    </location>
</feature>
<dbReference type="NCBIfam" id="TIGR02937">
    <property type="entry name" value="sigma70-ECF"/>
    <property type="match status" value="1"/>
</dbReference>
<evidence type="ECO:0000256" key="4">
    <source>
        <dbReference type="ARBA" id="ARBA00023125"/>
    </source>
</evidence>
<dbReference type="AlphaFoldDB" id="A0A165J8M2"/>
<name>A0A165J8M2_9BACI</name>
<evidence type="ECO:0000259" key="7">
    <source>
        <dbReference type="Pfam" id="PF04542"/>
    </source>
</evidence>
<dbReference type="InterPro" id="IPR013325">
    <property type="entry name" value="RNA_pol_sigma_r2"/>
</dbReference>
<dbReference type="Pfam" id="PF04542">
    <property type="entry name" value="Sigma70_r2"/>
    <property type="match status" value="1"/>
</dbReference>
<dbReference type="EMBL" id="LQQY01000034">
    <property type="protein sequence ID" value="KZE45639.1"/>
    <property type="molecule type" value="Genomic_DNA"/>
</dbReference>
<keyword evidence="2 6" id="KW-0805">Transcription regulation</keyword>
<proteinExistence type="inferred from homology"/>
<dbReference type="InterPro" id="IPR013249">
    <property type="entry name" value="RNA_pol_sigma70_r4_t2"/>
</dbReference>
<evidence type="ECO:0000256" key="3">
    <source>
        <dbReference type="ARBA" id="ARBA00023082"/>
    </source>
</evidence>
<dbReference type="Pfam" id="PF08281">
    <property type="entry name" value="Sigma70_r4_2"/>
    <property type="match status" value="1"/>
</dbReference>
<dbReference type="InterPro" id="IPR000838">
    <property type="entry name" value="RNA_pol_sigma70_ECF_CS"/>
</dbReference>
<dbReference type="OrthoDB" id="9794508at2"/>
<dbReference type="NCBIfam" id="NF007220">
    <property type="entry name" value="PRK09639.1-5"/>
    <property type="match status" value="1"/>
</dbReference>
<evidence type="ECO:0000259" key="8">
    <source>
        <dbReference type="Pfam" id="PF08281"/>
    </source>
</evidence>
<dbReference type="GO" id="GO:0016987">
    <property type="term" value="F:sigma factor activity"/>
    <property type="evidence" value="ECO:0007669"/>
    <property type="project" value="UniProtKB-KW"/>
</dbReference>
<keyword evidence="3 6" id="KW-0731">Sigma factor</keyword>
<dbReference type="InterPro" id="IPR013324">
    <property type="entry name" value="RNA_pol_sigma_r3/r4-like"/>
</dbReference>
<feature type="domain" description="RNA polymerase sigma-70 region 2" evidence="7">
    <location>
        <begin position="8"/>
        <end position="74"/>
    </location>
</feature>
<dbReference type="InterPro" id="IPR036388">
    <property type="entry name" value="WH-like_DNA-bd_sf"/>
</dbReference>
<evidence type="ECO:0000256" key="1">
    <source>
        <dbReference type="ARBA" id="ARBA00010641"/>
    </source>
</evidence>
<dbReference type="PANTHER" id="PTHR43133:SF60">
    <property type="entry name" value="RNA POLYMERASE SIGMA FACTOR SIGV"/>
    <property type="match status" value="1"/>
</dbReference>
<sequence>MHSVFEDMYKKYHQDVFQFLLYMVQNRQLTEDLVQEVYIRVLKSHQHFEGKSSERTWLFSIAKNVAIDHFRKQKNWKNRLLDKFDWNRSELSDENPLPEELALANEEVRELYDCLKCCSTDHRMVIIMRYLQELSIVETAEILNWSESKVKTTQHRAVKWLRIEMNKRLRKEGDDSEAI</sequence>
<evidence type="ECO:0000256" key="6">
    <source>
        <dbReference type="RuleBase" id="RU000716"/>
    </source>
</evidence>
<evidence type="ECO:0000313" key="9">
    <source>
        <dbReference type="EMBL" id="KZE45639.1"/>
    </source>
</evidence>
<comment type="similarity">
    <text evidence="1 6">Belongs to the sigma-70 factor family. ECF subfamily.</text>
</comment>